<keyword evidence="16" id="KW-0456">Lyase</keyword>
<comment type="catalytic activity">
    <reaction evidence="9">
        <text>cyclobutadipyrimidine (in DNA) = 2 pyrimidine residues (in DNA).</text>
        <dbReference type="EC" id="4.1.99.3"/>
    </reaction>
</comment>
<feature type="site" description="Electron transfer via tryptophanyl radical" evidence="13">
    <location>
        <position position="333"/>
    </location>
</feature>
<accession>A0A9X2BHQ6</accession>
<evidence type="ECO:0000313" key="16">
    <source>
        <dbReference type="EMBL" id="MCK6264216.1"/>
    </source>
</evidence>
<dbReference type="InterPro" id="IPR005101">
    <property type="entry name" value="Cryptochr/Photolyase_FAD-bd"/>
</dbReference>
<dbReference type="GO" id="GO:0000719">
    <property type="term" value="P:photoreactive repair"/>
    <property type="evidence" value="ECO:0007669"/>
    <property type="project" value="UniProtKB-ARBA"/>
</dbReference>
<dbReference type="PANTHER" id="PTHR11455:SF9">
    <property type="entry name" value="CRYPTOCHROME CIRCADIAN CLOCK 5 ISOFORM X1"/>
    <property type="match status" value="1"/>
</dbReference>
<dbReference type="InterPro" id="IPR014729">
    <property type="entry name" value="Rossmann-like_a/b/a_fold"/>
</dbReference>
<evidence type="ECO:0000256" key="3">
    <source>
        <dbReference type="ARBA" id="ARBA00013149"/>
    </source>
</evidence>
<feature type="site" description="Electron transfer via tryptophanyl radical" evidence="13">
    <location>
        <position position="386"/>
    </location>
</feature>
<comment type="caution">
    <text evidence="16">The sequence shown here is derived from an EMBL/GenBank/DDBJ whole genome shotgun (WGS) entry which is preliminary data.</text>
</comment>
<feature type="binding site" evidence="12">
    <location>
        <begin position="301"/>
        <end position="308"/>
    </location>
    <ligand>
        <name>FAD</name>
        <dbReference type="ChEBI" id="CHEBI:57692"/>
    </ligand>
</feature>
<proteinExistence type="inferred from homology"/>
<feature type="binding site" evidence="12">
    <location>
        <begin position="399"/>
        <end position="401"/>
    </location>
    <ligand>
        <name>FAD</name>
        <dbReference type="ChEBI" id="CHEBI:57692"/>
    </ligand>
</feature>
<comment type="similarity">
    <text evidence="14">Belongs to the DNA photolyase family.</text>
</comment>
<dbReference type="PROSITE" id="PS51645">
    <property type="entry name" value="PHR_CRY_ALPHA_BETA"/>
    <property type="match status" value="1"/>
</dbReference>
<dbReference type="Pfam" id="PF03441">
    <property type="entry name" value="FAD_binding_7"/>
    <property type="match status" value="1"/>
</dbReference>
<name>A0A9X2BHQ6_9VIBR</name>
<dbReference type="InterPro" id="IPR006050">
    <property type="entry name" value="DNA_photolyase_N"/>
</dbReference>
<dbReference type="SUPFAM" id="SSF52425">
    <property type="entry name" value="Cryptochrome/photolyase, N-terminal domain"/>
    <property type="match status" value="1"/>
</dbReference>
<dbReference type="InterPro" id="IPR036155">
    <property type="entry name" value="Crypto/Photolyase_N_sf"/>
</dbReference>
<dbReference type="PROSITE" id="PS00394">
    <property type="entry name" value="DNA_PHOTOLYASES_1_1"/>
    <property type="match status" value="1"/>
</dbReference>
<dbReference type="EC" id="4.1.99.3" evidence="3"/>
<dbReference type="NCBIfam" id="NF007955">
    <property type="entry name" value="PRK10674.1"/>
    <property type="match status" value="1"/>
</dbReference>
<reference evidence="16" key="1">
    <citation type="submission" date="2021-11" db="EMBL/GenBank/DDBJ databases">
        <title>Vibrio ZSDE26 sp. nov. and Vibrio ZSDZ34 sp. nov., isolated from coastal seawater in Qingdao.</title>
        <authorList>
            <person name="Zhang P."/>
        </authorList>
    </citation>
    <scope>NUCLEOTIDE SEQUENCE</scope>
    <source>
        <strain evidence="16">ZSDE26</strain>
    </source>
</reference>
<keyword evidence="5 12" id="KW-0285">Flavoprotein</keyword>
<dbReference type="Pfam" id="PF00875">
    <property type="entry name" value="DNA_photolyase"/>
    <property type="match status" value="1"/>
</dbReference>
<evidence type="ECO:0000313" key="17">
    <source>
        <dbReference type="Proteomes" id="UP001139559"/>
    </source>
</evidence>
<dbReference type="FunFam" id="1.10.579.10:FF:000003">
    <property type="entry name" value="Deoxyribodipyrimidine photo-lyase"/>
    <property type="match status" value="1"/>
</dbReference>
<dbReference type="GO" id="GO:0003904">
    <property type="term" value="F:deoxyribodipyrimidine photo-lyase activity"/>
    <property type="evidence" value="ECO:0007669"/>
    <property type="project" value="UniProtKB-EC"/>
</dbReference>
<feature type="binding site" evidence="12">
    <location>
        <position position="298"/>
    </location>
    <ligand>
        <name>FAD</name>
        <dbReference type="ChEBI" id="CHEBI:57692"/>
    </ligand>
</feature>
<evidence type="ECO:0000256" key="1">
    <source>
        <dbReference type="ARBA" id="ARBA00001932"/>
    </source>
</evidence>
<protein>
    <recommendedName>
        <fullName evidence="4">Deoxyribodipyrimidine photo-lyase</fullName>
        <ecNumber evidence="3">4.1.99.3</ecNumber>
    </recommendedName>
    <alternativeName>
        <fullName evidence="8">DNA photolyase</fullName>
    </alternativeName>
    <alternativeName>
        <fullName evidence="11">Photoreactivating enzyme</fullName>
    </alternativeName>
</protein>
<feature type="binding site" evidence="12">
    <location>
        <begin position="259"/>
        <end position="263"/>
    </location>
    <ligand>
        <name>FAD</name>
        <dbReference type="ChEBI" id="CHEBI:57692"/>
    </ligand>
</feature>
<feature type="site" description="Electron transfer via tryptophanyl radical" evidence="13">
    <location>
        <position position="409"/>
    </location>
</feature>
<dbReference type="Gene3D" id="1.25.40.80">
    <property type="match status" value="1"/>
</dbReference>
<evidence type="ECO:0000256" key="11">
    <source>
        <dbReference type="ARBA" id="ARBA00083107"/>
    </source>
</evidence>
<evidence type="ECO:0000256" key="5">
    <source>
        <dbReference type="ARBA" id="ARBA00022630"/>
    </source>
</evidence>
<evidence type="ECO:0000256" key="8">
    <source>
        <dbReference type="ARBA" id="ARBA00031671"/>
    </source>
</evidence>
<comment type="cofactor">
    <cofactor evidence="1">
        <name>(6R)-5,10-methylene-5,6,7,8-tetrahydrofolate</name>
        <dbReference type="ChEBI" id="CHEBI:15636"/>
    </cofactor>
</comment>
<dbReference type="SUPFAM" id="SSF48173">
    <property type="entry name" value="Cryptochrome/photolyase FAD-binding domain"/>
    <property type="match status" value="1"/>
</dbReference>
<evidence type="ECO:0000256" key="12">
    <source>
        <dbReference type="PIRSR" id="PIRSR602081-1"/>
    </source>
</evidence>
<evidence type="ECO:0000256" key="13">
    <source>
        <dbReference type="PIRSR" id="PIRSR602081-2"/>
    </source>
</evidence>
<keyword evidence="17" id="KW-1185">Reference proteome</keyword>
<evidence type="ECO:0000256" key="10">
    <source>
        <dbReference type="ARBA" id="ARBA00059220"/>
    </source>
</evidence>
<sequence>MSTLLWLRRDLRLHDNPALNEAIRSGASRAVYISTPKQWKRHHLSPIQADFITRHLNSLIKPLAKLGIELVHLKATDFNSQQEILEQYCQEHKIDTVFANSEPEANERKRDTEIASGKLTLKIFDCDTIVPVGRLLTQNDQMFKVFTPFKRAWLKYVHQFGIDVVGLADPNESPINKVLEQKSHVDDTSSLSNKFESAALENRPIENTVFEKITFDYPTSDSSHWPLSLTVLNEAWPEFIDDKLRAYGKLRDFPAVNGTSKLSPYLAIGALSPRLIASTLLQNEPELTINHELTSFSWLNELIWRDFYKHLIFHFPRLVKGASFQEKYQQLPWSHSPELFQAWCEGRTGYPLVDAAMRQLVQTGWMHNRLRMVVASFLTKHLLIDWKMGEQFFMSKLIDGDFSANNGGWQWAASTGCDAQPYFRIFNPITQSERFDPNGEFIRTYLPELKEVPNKHIHFPHQYLELKGKADLYCTPIVVHKDARQRALDFFKQSPLIVHK</sequence>
<evidence type="ECO:0000256" key="2">
    <source>
        <dbReference type="ARBA" id="ARBA00005862"/>
    </source>
</evidence>
<dbReference type="InterPro" id="IPR002081">
    <property type="entry name" value="Cryptochrome/DNA_photolyase_1"/>
</dbReference>
<evidence type="ECO:0000256" key="14">
    <source>
        <dbReference type="RuleBase" id="RU004182"/>
    </source>
</evidence>
<dbReference type="Gene3D" id="3.40.50.620">
    <property type="entry name" value="HUPs"/>
    <property type="match status" value="1"/>
</dbReference>
<comment type="cofactor">
    <cofactor evidence="12">
        <name>FAD</name>
        <dbReference type="ChEBI" id="CHEBI:57692"/>
    </cofactor>
    <text evidence="12">Binds 1 FAD per subunit.</text>
</comment>
<comment type="similarity">
    <text evidence="2">Belongs to the DNA photolyase class-1 family.</text>
</comment>
<evidence type="ECO:0000256" key="6">
    <source>
        <dbReference type="ARBA" id="ARBA00022827"/>
    </source>
</evidence>
<dbReference type="GO" id="GO:0071949">
    <property type="term" value="F:FAD binding"/>
    <property type="evidence" value="ECO:0007669"/>
    <property type="project" value="TreeGrafter"/>
</dbReference>
<dbReference type="Gene3D" id="1.10.579.10">
    <property type="entry name" value="DNA Cyclobutane Dipyrimidine Photolyase, subunit A, domain 3"/>
    <property type="match status" value="1"/>
</dbReference>
<keyword evidence="6 12" id="KW-0274">FAD</keyword>
<evidence type="ECO:0000256" key="9">
    <source>
        <dbReference type="ARBA" id="ARBA00033999"/>
    </source>
</evidence>
<dbReference type="GO" id="GO:0009416">
    <property type="term" value="P:response to light stimulus"/>
    <property type="evidence" value="ECO:0007669"/>
    <property type="project" value="TreeGrafter"/>
</dbReference>
<evidence type="ECO:0000256" key="4">
    <source>
        <dbReference type="ARBA" id="ARBA00014046"/>
    </source>
</evidence>
<organism evidence="16 17">
    <name type="scientific">Vibrio amylolyticus</name>
    <dbReference type="NCBI Taxonomy" id="2847292"/>
    <lineage>
        <taxon>Bacteria</taxon>
        <taxon>Pseudomonadati</taxon>
        <taxon>Pseudomonadota</taxon>
        <taxon>Gammaproteobacteria</taxon>
        <taxon>Vibrionales</taxon>
        <taxon>Vibrionaceae</taxon>
        <taxon>Vibrio</taxon>
    </lineage>
</organism>
<keyword evidence="7 14" id="KW-0157">Chromophore</keyword>
<dbReference type="EMBL" id="JAJHVV010000007">
    <property type="protein sequence ID" value="MCK6264216.1"/>
    <property type="molecule type" value="Genomic_DNA"/>
</dbReference>
<feature type="domain" description="Photolyase/cryptochrome alpha/beta" evidence="15">
    <location>
        <begin position="1"/>
        <end position="129"/>
    </location>
</feature>
<feature type="binding site" evidence="12">
    <location>
        <position position="247"/>
    </location>
    <ligand>
        <name>FAD</name>
        <dbReference type="ChEBI" id="CHEBI:57692"/>
    </ligand>
</feature>
<dbReference type="Proteomes" id="UP001139559">
    <property type="component" value="Unassembled WGS sequence"/>
</dbReference>
<dbReference type="PRINTS" id="PR00147">
    <property type="entry name" value="DNAPHOTLYASE"/>
</dbReference>
<evidence type="ECO:0000259" key="15">
    <source>
        <dbReference type="PROSITE" id="PS51645"/>
    </source>
</evidence>
<dbReference type="RefSeq" id="WP_248009287.1">
    <property type="nucleotide sequence ID" value="NZ_JAJHVV010000007.1"/>
</dbReference>
<dbReference type="GO" id="GO:0003677">
    <property type="term" value="F:DNA binding"/>
    <property type="evidence" value="ECO:0007669"/>
    <property type="project" value="TreeGrafter"/>
</dbReference>
<dbReference type="PANTHER" id="PTHR11455">
    <property type="entry name" value="CRYPTOCHROME"/>
    <property type="match status" value="1"/>
</dbReference>
<gene>
    <name evidence="16" type="primary">phrB</name>
    <name evidence="16" type="ORF">KP803_13125</name>
</gene>
<dbReference type="InterPro" id="IPR018394">
    <property type="entry name" value="DNA_photolyase_1_CS_C"/>
</dbReference>
<dbReference type="AlphaFoldDB" id="A0A9X2BHQ6"/>
<dbReference type="InterPro" id="IPR036134">
    <property type="entry name" value="Crypto/Photolyase_FAD-like_sf"/>
</dbReference>
<comment type="function">
    <text evidence="10">Involved in repair of UV radiation-induced DNA damage. Catalyzes the light-dependent monomerization (300-600 nm) of cyclobutyl pyrimidine dimers (in cis-syn configuration), which are formed between adjacent bases on the same DNA strand upon exposure to ultraviolet radiation.</text>
</comment>
<evidence type="ECO:0000256" key="7">
    <source>
        <dbReference type="ARBA" id="ARBA00022991"/>
    </source>
</evidence>
<dbReference type="PROSITE" id="PS00691">
    <property type="entry name" value="DNA_PHOTOLYASES_1_2"/>
    <property type="match status" value="1"/>
</dbReference>